<keyword evidence="3" id="KW-1185">Reference proteome</keyword>
<keyword evidence="1" id="KW-0472">Membrane</keyword>
<name>A0A1Y3B304_EURMA</name>
<dbReference type="Proteomes" id="UP000194236">
    <property type="component" value="Unassembled WGS sequence"/>
</dbReference>
<evidence type="ECO:0000256" key="1">
    <source>
        <dbReference type="SAM" id="Phobius"/>
    </source>
</evidence>
<sequence>MILNGPCVGRLGSLFVACLFLGNIRKGYKKRRRIFSSIYYLKCRYEFIHSFIHDLFGGEFLVLISFPLNRIEYLFFSPPPSPLDSNFNVNFH</sequence>
<protein>
    <submittedName>
        <fullName evidence="2">Uncharacterized protein</fullName>
    </submittedName>
</protein>
<keyword evidence="1" id="KW-1133">Transmembrane helix</keyword>
<organism evidence="2 3">
    <name type="scientific">Euroglyphus maynei</name>
    <name type="common">Mayne's house dust mite</name>
    <dbReference type="NCBI Taxonomy" id="6958"/>
    <lineage>
        <taxon>Eukaryota</taxon>
        <taxon>Metazoa</taxon>
        <taxon>Ecdysozoa</taxon>
        <taxon>Arthropoda</taxon>
        <taxon>Chelicerata</taxon>
        <taxon>Arachnida</taxon>
        <taxon>Acari</taxon>
        <taxon>Acariformes</taxon>
        <taxon>Sarcoptiformes</taxon>
        <taxon>Astigmata</taxon>
        <taxon>Psoroptidia</taxon>
        <taxon>Analgoidea</taxon>
        <taxon>Pyroglyphidae</taxon>
        <taxon>Pyroglyphinae</taxon>
        <taxon>Euroglyphus</taxon>
    </lineage>
</organism>
<accession>A0A1Y3B304</accession>
<comment type="caution">
    <text evidence="2">The sequence shown here is derived from an EMBL/GenBank/DDBJ whole genome shotgun (WGS) entry which is preliminary data.</text>
</comment>
<dbReference type="EMBL" id="MUJZ01050520">
    <property type="protein sequence ID" value="OTF73695.1"/>
    <property type="molecule type" value="Genomic_DNA"/>
</dbReference>
<feature type="transmembrane region" description="Helical" evidence="1">
    <location>
        <begin position="6"/>
        <end position="24"/>
    </location>
</feature>
<keyword evidence="1" id="KW-0812">Transmembrane</keyword>
<evidence type="ECO:0000313" key="2">
    <source>
        <dbReference type="EMBL" id="OTF73695.1"/>
    </source>
</evidence>
<evidence type="ECO:0000313" key="3">
    <source>
        <dbReference type="Proteomes" id="UP000194236"/>
    </source>
</evidence>
<gene>
    <name evidence="2" type="ORF">BLA29_009815</name>
</gene>
<dbReference type="AlphaFoldDB" id="A0A1Y3B304"/>
<proteinExistence type="predicted"/>
<reference evidence="2 3" key="1">
    <citation type="submission" date="2017-03" db="EMBL/GenBank/DDBJ databases">
        <title>Genome Survey of Euroglyphus maynei.</title>
        <authorList>
            <person name="Arlian L.G."/>
            <person name="Morgan M.S."/>
            <person name="Rider S.D."/>
        </authorList>
    </citation>
    <scope>NUCLEOTIDE SEQUENCE [LARGE SCALE GENOMIC DNA]</scope>
    <source>
        <strain evidence="2">Arlian Lab</strain>
        <tissue evidence="2">Whole body</tissue>
    </source>
</reference>